<sequence>MVSGFTAPTVARAAPSAFGFQVRCQQSFRFLRSGGGVETLEIVTAPEPRQRPQVAPVADWTLAGAGQEARGTLYQVDRGFEFWASDVGVYHIDPERGRIEIPDGNEEIVREQRLWGIPATLCFLHRGDLPLHAAAVELGAGAVVLAAPRQYGKTTLALAFHQHGHRVLSEDLACCRVSPTPDLLPGPALLRIRPDVYGGGPSLGTHVVLARPDRVYLALDDDRKGSSAPVPIRAIVFLRESTDDLRFERAAASVALADLWSLSFHLRTDEARARSFRQLTRLVGAVPTWNLYRPLRLASLDATVERIAAQFQP</sequence>
<comment type="caution">
    <text evidence="1">The sequence shown here is derived from an EMBL/GenBank/DDBJ whole genome shotgun (WGS) entry which is preliminary data.</text>
</comment>
<dbReference type="SUPFAM" id="SSF53795">
    <property type="entry name" value="PEP carboxykinase-like"/>
    <property type="match status" value="1"/>
</dbReference>
<reference evidence="1 2" key="1">
    <citation type="journal article" date="2019" name="Nat. Microbiol.">
        <title>Mediterranean grassland soil C-N compound turnover is dependent on rainfall and depth, and is mediated by genomically divergent microorganisms.</title>
        <authorList>
            <person name="Diamond S."/>
            <person name="Andeer P.F."/>
            <person name="Li Z."/>
            <person name="Crits-Christoph A."/>
            <person name="Burstein D."/>
            <person name="Anantharaman K."/>
            <person name="Lane K.R."/>
            <person name="Thomas B.C."/>
            <person name="Pan C."/>
            <person name="Northen T.R."/>
            <person name="Banfield J.F."/>
        </authorList>
    </citation>
    <scope>NUCLEOTIDE SEQUENCE [LARGE SCALE GENOMIC DNA]</scope>
    <source>
        <strain evidence="1">NP_4</strain>
    </source>
</reference>
<dbReference type="EMBL" id="VBAL01000064">
    <property type="protein sequence ID" value="TMJ03091.1"/>
    <property type="molecule type" value="Genomic_DNA"/>
</dbReference>
<dbReference type="Gene3D" id="3.40.50.300">
    <property type="entry name" value="P-loop containing nucleotide triphosphate hydrolases"/>
    <property type="match status" value="1"/>
</dbReference>
<organism evidence="1 2">
    <name type="scientific">Candidatus Segetimicrobium genomatis</name>
    <dbReference type="NCBI Taxonomy" id="2569760"/>
    <lineage>
        <taxon>Bacteria</taxon>
        <taxon>Bacillati</taxon>
        <taxon>Candidatus Sysuimicrobiota</taxon>
        <taxon>Candidatus Sysuimicrobiia</taxon>
        <taxon>Candidatus Sysuimicrobiales</taxon>
        <taxon>Candidatus Segetimicrobiaceae</taxon>
        <taxon>Candidatus Segetimicrobium</taxon>
    </lineage>
</organism>
<evidence type="ECO:0008006" key="3">
    <source>
        <dbReference type="Google" id="ProtNLM"/>
    </source>
</evidence>
<dbReference type="InterPro" id="IPR027417">
    <property type="entry name" value="P-loop_NTPase"/>
</dbReference>
<gene>
    <name evidence="1" type="ORF">E6H01_05740</name>
</gene>
<protein>
    <recommendedName>
        <fullName evidence="3">Serine kinase</fullName>
    </recommendedName>
</protein>
<evidence type="ECO:0000313" key="2">
    <source>
        <dbReference type="Proteomes" id="UP000319353"/>
    </source>
</evidence>
<proteinExistence type="predicted"/>
<dbReference type="Proteomes" id="UP000319353">
    <property type="component" value="Unassembled WGS sequence"/>
</dbReference>
<name>A0A537L527_9BACT</name>
<dbReference type="AlphaFoldDB" id="A0A537L527"/>
<accession>A0A537L527</accession>
<evidence type="ECO:0000313" key="1">
    <source>
        <dbReference type="EMBL" id="TMJ03091.1"/>
    </source>
</evidence>